<organism evidence="1 2">
    <name type="scientific">Allomeiothermus silvanus (strain ATCC 700542 / DSM 9946 / NBRC 106475 / NCIMB 13440 / VI-R2)</name>
    <name type="common">Thermus silvanus</name>
    <dbReference type="NCBI Taxonomy" id="526227"/>
    <lineage>
        <taxon>Bacteria</taxon>
        <taxon>Thermotogati</taxon>
        <taxon>Deinococcota</taxon>
        <taxon>Deinococci</taxon>
        <taxon>Thermales</taxon>
        <taxon>Thermaceae</taxon>
        <taxon>Allomeiothermus</taxon>
    </lineage>
</organism>
<dbReference type="Proteomes" id="UP000001916">
    <property type="component" value="Chromosome"/>
</dbReference>
<dbReference type="STRING" id="526227.Mesil_2143"/>
<dbReference type="KEGG" id="msv:Mesil_2143"/>
<gene>
    <name evidence="1" type="ordered locus">Mesil_2143</name>
</gene>
<dbReference type="EMBL" id="CP002042">
    <property type="protein sequence ID" value="ADH64014.1"/>
    <property type="molecule type" value="Genomic_DNA"/>
</dbReference>
<dbReference type="AlphaFoldDB" id="D7BHS4"/>
<reference evidence="1 2" key="1">
    <citation type="journal article" date="2010" name="Stand. Genomic Sci.">
        <title>Complete genome sequence of Meiothermus silvanus type strain (VI-R2).</title>
        <authorList>
            <person name="Sikorski J."/>
            <person name="Tindall B.J."/>
            <person name="Lowry S."/>
            <person name="Lucas S."/>
            <person name="Nolan M."/>
            <person name="Copeland A."/>
            <person name="Glavina Del Rio T."/>
            <person name="Tice H."/>
            <person name="Cheng J.F."/>
            <person name="Han C."/>
            <person name="Pitluck S."/>
            <person name="Liolios K."/>
            <person name="Ivanova N."/>
            <person name="Mavromatis K."/>
            <person name="Mikhailova N."/>
            <person name="Pati A."/>
            <person name="Goodwin L."/>
            <person name="Chen A."/>
            <person name="Palaniappan K."/>
            <person name="Land M."/>
            <person name="Hauser L."/>
            <person name="Chang Y.J."/>
            <person name="Jeffries C.D."/>
            <person name="Rohde M."/>
            <person name="Goker M."/>
            <person name="Woyke T."/>
            <person name="Bristow J."/>
            <person name="Eisen J.A."/>
            <person name="Markowitz V."/>
            <person name="Hugenholtz P."/>
            <person name="Kyrpides N.C."/>
            <person name="Klenk H.P."/>
            <person name="Lapidus A."/>
        </authorList>
    </citation>
    <scope>NUCLEOTIDE SEQUENCE [LARGE SCALE GENOMIC DNA]</scope>
    <source>
        <strain evidence="2">ATCC 700542 / DSM 9946 / VI-R2</strain>
    </source>
</reference>
<sequence>MPRILQEKSTPEQIRVRFDGEVERFSNLCAPLLMERVSQAIEALCAPYSVLRRPLNFQMELLRRVGYSEVEVLHKNSVFAAFYAVK</sequence>
<evidence type="ECO:0000313" key="2">
    <source>
        <dbReference type="Proteomes" id="UP000001916"/>
    </source>
</evidence>
<proteinExistence type="predicted"/>
<name>D7BHS4_ALLS1</name>
<accession>D7BHS4</accession>
<dbReference type="HOGENOM" id="CLU_2494258_0_0_0"/>
<dbReference type="RefSeq" id="WP_013158563.1">
    <property type="nucleotide sequence ID" value="NC_014212.1"/>
</dbReference>
<protein>
    <submittedName>
        <fullName evidence="1">Uncharacterized protein</fullName>
    </submittedName>
</protein>
<evidence type="ECO:0000313" key="1">
    <source>
        <dbReference type="EMBL" id="ADH64014.1"/>
    </source>
</evidence>
<keyword evidence="2" id="KW-1185">Reference proteome</keyword>
<dbReference type="OrthoDB" id="278023at2"/>